<dbReference type="GO" id="GO:0005178">
    <property type="term" value="F:integrin binding"/>
    <property type="evidence" value="ECO:0007669"/>
    <property type="project" value="TreeGrafter"/>
</dbReference>
<evidence type="ECO:0000256" key="15">
    <source>
        <dbReference type="ARBA" id="ARBA00023157"/>
    </source>
</evidence>
<feature type="disulfide bond" evidence="17">
    <location>
        <begin position="630"/>
        <end position="640"/>
    </location>
</feature>
<dbReference type="SMART" id="SM00423">
    <property type="entry name" value="PSI"/>
    <property type="match status" value="1"/>
</dbReference>
<dbReference type="Gene3D" id="3.30.1680.10">
    <property type="entry name" value="ligand-binding face of the semaphorins, domain 2"/>
    <property type="match status" value="1"/>
</dbReference>
<evidence type="ECO:0000256" key="3">
    <source>
        <dbReference type="ARBA" id="ARBA00022475"/>
    </source>
</evidence>
<dbReference type="GO" id="GO:0046872">
    <property type="term" value="F:metal ion binding"/>
    <property type="evidence" value="ECO:0007669"/>
    <property type="project" value="UniProtKB-KW"/>
</dbReference>
<evidence type="ECO:0000256" key="14">
    <source>
        <dbReference type="ARBA" id="ARBA00023136"/>
    </source>
</evidence>
<dbReference type="SMART" id="SM00187">
    <property type="entry name" value="INB"/>
    <property type="match status" value="1"/>
</dbReference>
<evidence type="ECO:0000256" key="13">
    <source>
        <dbReference type="ARBA" id="ARBA00023037"/>
    </source>
</evidence>
<comment type="similarity">
    <text evidence="2 18">Belongs to the integrin beta chain family.</text>
</comment>
<dbReference type="Gene3D" id="3.40.50.410">
    <property type="entry name" value="von Willebrand factor, type A domain"/>
    <property type="match status" value="1"/>
</dbReference>
<keyword evidence="10" id="KW-0460">Magnesium</keyword>
<keyword evidence="9" id="KW-0106">Calcium</keyword>
<evidence type="ECO:0000256" key="6">
    <source>
        <dbReference type="ARBA" id="ARBA00022723"/>
    </source>
</evidence>
<feature type="chain" id="PRO_5042136030" description="Integrin beta" evidence="20">
    <location>
        <begin position="44"/>
        <end position="781"/>
    </location>
</feature>
<dbReference type="PANTHER" id="PTHR10082:SF9">
    <property type="entry name" value="INTEGRIN BETA-8"/>
    <property type="match status" value="1"/>
</dbReference>
<accession>A0AAD1W3D4</accession>
<feature type="disulfide bond" evidence="17">
    <location>
        <begin position="584"/>
        <end position="589"/>
    </location>
</feature>
<feature type="disulfide bond" evidence="17">
    <location>
        <begin position="591"/>
        <end position="600"/>
    </location>
</feature>
<evidence type="ECO:0000256" key="1">
    <source>
        <dbReference type="ARBA" id="ARBA00004251"/>
    </source>
</evidence>
<feature type="disulfide bond" evidence="17">
    <location>
        <begin position="69"/>
        <end position="84"/>
    </location>
</feature>
<dbReference type="SUPFAM" id="SSF103575">
    <property type="entry name" value="Plexin repeat"/>
    <property type="match status" value="1"/>
</dbReference>
<evidence type="ECO:0000256" key="17">
    <source>
        <dbReference type="PIRSR" id="PIRSR002512-1"/>
    </source>
</evidence>
<keyword evidence="7 20" id="KW-0732">Signal</keyword>
<feature type="domain" description="PSI" evidence="22">
    <location>
        <begin position="47"/>
        <end position="96"/>
    </location>
</feature>
<dbReference type="FunFam" id="2.10.25.10:FF:000076">
    <property type="entry name" value="Integrin beta"/>
    <property type="match status" value="1"/>
</dbReference>
<evidence type="ECO:0000256" key="4">
    <source>
        <dbReference type="ARBA" id="ARBA00022536"/>
    </source>
</evidence>
<dbReference type="Pfam" id="PF17205">
    <property type="entry name" value="PSI_integrin"/>
    <property type="match status" value="1"/>
</dbReference>
<evidence type="ECO:0000259" key="22">
    <source>
        <dbReference type="SMART" id="SM00423"/>
    </source>
</evidence>
<evidence type="ECO:0000256" key="2">
    <source>
        <dbReference type="ARBA" id="ARBA00007449"/>
    </source>
</evidence>
<reference evidence="23" key="1">
    <citation type="submission" date="2022-03" db="EMBL/GenBank/DDBJ databases">
        <authorList>
            <person name="Alioto T."/>
            <person name="Alioto T."/>
            <person name="Gomez Garrido J."/>
        </authorList>
    </citation>
    <scope>NUCLEOTIDE SEQUENCE</scope>
</reference>
<evidence type="ECO:0000256" key="8">
    <source>
        <dbReference type="ARBA" id="ARBA00022737"/>
    </source>
</evidence>
<dbReference type="InterPro" id="IPR036465">
    <property type="entry name" value="vWFA_dom_sf"/>
</dbReference>
<dbReference type="Gene3D" id="2.10.25.10">
    <property type="entry name" value="Laminin"/>
    <property type="match status" value="3"/>
</dbReference>
<keyword evidence="6" id="KW-0479">Metal-binding</keyword>
<feature type="disulfide bond" evidence="17">
    <location>
        <begin position="56"/>
        <end position="66"/>
    </location>
</feature>
<evidence type="ECO:0000256" key="5">
    <source>
        <dbReference type="ARBA" id="ARBA00022692"/>
    </source>
</evidence>
<feature type="disulfide bond" evidence="17">
    <location>
        <begin position="485"/>
        <end position="489"/>
    </location>
</feature>
<dbReference type="FunFam" id="2.10.25.10:FF:000043">
    <property type="entry name" value="Integrin beta"/>
    <property type="match status" value="1"/>
</dbReference>
<evidence type="ECO:0000256" key="16">
    <source>
        <dbReference type="ARBA" id="ARBA00023180"/>
    </source>
</evidence>
<evidence type="ECO:0000313" key="23">
    <source>
        <dbReference type="EMBL" id="CAH2282573.1"/>
    </source>
</evidence>
<feature type="disulfide bond" evidence="17">
    <location>
        <begin position="543"/>
        <end position="548"/>
    </location>
</feature>
<dbReference type="Gene3D" id="2.60.40.1510">
    <property type="entry name" value="ntegrin, alpha v. Chain A, domain 3"/>
    <property type="match status" value="1"/>
</dbReference>
<feature type="disulfide bond" evidence="17">
    <location>
        <begin position="507"/>
        <end position="537"/>
    </location>
</feature>
<keyword evidence="13 18" id="KW-0401">Integrin</keyword>
<dbReference type="GO" id="GO:0098609">
    <property type="term" value="P:cell-cell adhesion"/>
    <property type="evidence" value="ECO:0007669"/>
    <property type="project" value="TreeGrafter"/>
</dbReference>
<dbReference type="SUPFAM" id="SSF57196">
    <property type="entry name" value="EGF/Laminin"/>
    <property type="match status" value="1"/>
</dbReference>
<feature type="domain" description="Integrin beta subunit VWA" evidence="21">
    <location>
        <begin position="55"/>
        <end position="487"/>
    </location>
</feature>
<dbReference type="GO" id="GO:0016477">
    <property type="term" value="P:cell migration"/>
    <property type="evidence" value="ECO:0007669"/>
    <property type="project" value="TreeGrafter"/>
</dbReference>
<organism evidence="23 24">
    <name type="scientific">Pelobates cultripes</name>
    <name type="common">Western spadefoot toad</name>
    <dbReference type="NCBI Taxonomy" id="61616"/>
    <lineage>
        <taxon>Eukaryota</taxon>
        <taxon>Metazoa</taxon>
        <taxon>Chordata</taxon>
        <taxon>Craniata</taxon>
        <taxon>Vertebrata</taxon>
        <taxon>Euteleostomi</taxon>
        <taxon>Amphibia</taxon>
        <taxon>Batrachia</taxon>
        <taxon>Anura</taxon>
        <taxon>Pelobatoidea</taxon>
        <taxon>Pelobatidae</taxon>
        <taxon>Pelobates</taxon>
    </lineage>
</organism>
<evidence type="ECO:0000256" key="20">
    <source>
        <dbReference type="SAM" id="SignalP"/>
    </source>
</evidence>
<keyword evidence="8" id="KW-0677">Repeat</keyword>
<keyword evidence="15 17" id="KW-1015">Disulfide bond</keyword>
<feature type="disulfide bond" evidence="17">
    <location>
        <begin position="273"/>
        <end position="314"/>
    </location>
</feature>
<keyword evidence="11 18" id="KW-0130">Cell adhesion</keyword>
<keyword evidence="12 19" id="KW-1133">Transmembrane helix</keyword>
<evidence type="ECO:0000256" key="19">
    <source>
        <dbReference type="SAM" id="Phobius"/>
    </source>
</evidence>
<proteinExistence type="inferred from homology"/>
<dbReference type="SUPFAM" id="SSF53300">
    <property type="entry name" value="vWA-like"/>
    <property type="match status" value="1"/>
</dbReference>
<keyword evidence="3" id="KW-1003">Cell membrane</keyword>
<sequence length="781" mass="86381">MCTMLSTATVPNSAASVSYPGILAPFSLRAIWLLSLLLGLCQAAENRCFSSNAATCTQCLALGPECGWCSQEDFMVESANNERCDTVSNLKAKRCRPDLIEHPSVQVQVLSSKEPGSQVIPSDVNVQLRPGATANFMVRVHRLEKYPVDLYYLVDVSVSMRKSIDKLISMGFDLSRKMANFSNDIRFGFGSFVDKPVTPYISIHPSRIKNQCACAEIWSIFNVHCMPAHGYINVLPLTDNITEFKKLVSQQEMSGNLDDPECAFDAMLQATVCHKDVGWRKEAKRLLIVMTDETSHLALDSKLAGIVLPNDGNCHIKDNVYIRSTDMEHPSLGLLGEKLVENNVLGIFAVQGKHFHWYKDLTPLLPGTIAKELEPTASNVKDLVVDAYQRLLSEVKLQVDNPLRGINVNITAICPDGSRHSGTEGCQSEAVVLFLAAVGVLRVENVLFNVTITMDTCEIVEGRNHITLKPIGFNETVNIKIHKACTCLCNSVSKTKGKCVTEVLLDCQTALCNEDSCTLDETDPPTSCRKSPSQPLCNGRGVCSCGKCICHESKLGKIYGKYCEMDDFSCPYHYGKLCCGNGECEDGKCKCFSGWDGNRCHCTTSKKHCMDSNGQICSGRGNCVCGKCECINNVSFGHLCEHCLKCSNGCTNNWNYEHTQRLRVAINNGSTSKTIFNCPSHHLVGVSECLSDPRILKFFIIILVVTFFFGLITVLITRQMFLQCQNIKDTASSSDYRGARAKKDKGVLHRVYGRTVSYNSEKPEDIHIGILGVHEPYKYKF</sequence>
<feature type="signal peptide" evidence="20">
    <location>
        <begin position="1"/>
        <end position="43"/>
    </location>
</feature>
<evidence type="ECO:0000313" key="24">
    <source>
        <dbReference type="Proteomes" id="UP001295444"/>
    </source>
</evidence>
<dbReference type="GO" id="GO:0005925">
    <property type="term" value="C:focal adhesion"/>
    <property type="evidence" value="ECO:0007669"/>
    <property type="project" value="TreeGrafter"/>
</dbReference>
<evidence type="ECO:0000256" key="11">
    <source>
        <dbReference type="ARBA" id="ARBA00022889"/>
    </source>
</evidence>
<evidence type="ECO:0000256" key="12">
    <source>
        <dbReference type="ARBA" id="ARBA00022989"/>
    </source>
</evidence>
<evidence type="ECO:0000259" key="21">
    <source>
        <dbReference type="SMART" id="SM00187"/>
    </source>
</evidence>
<dbReference type="InterPro" id="IPR057243">
    <property type="entry name" value="Integrin_I-EGF_CS"/>
</dbReference>
<keyword evidence="14 19" id="KW-0472">Membrane</keyword>
<protein>
    <recommendedName>
        <fullName evidence="18">Integrin beta</fullName>
    </recommendedName>
</protein>
<dbReference type="PANTHER" id="PTHR10082">
    <property type="entry name" value="INTEGRIN BETA SUBUNIT"/>
    <property type="match status" value="1"/>
</dbReference>
<feature type="disulfide bond" evidence="17">
    <location>
        <begin position="623"/>
        <end position="628"/>
    </location>
</feature>
<dbReference type="Pfam" id="PF23105">
    <property type="entry name" value="EGF_integrin"/>
    <property type="match status" value="1"/>
</dbReference>
<dbReference type="EMBL" id="OW240915">
    <property type="protein sequence ID" value="CAH2282573.1"/>
    <property type="molecule type" value="Genomic_DNA"/>
</dbReference>
<dbReference type="FunFam" id="3.40.50.410:FF:000002">
    <property type="entry name" value="Integrin beta"/>
    <property type="match status" value="1"/>
</dbReference>
<feature type="disulfide bond" evidence="17">
    <location>
        <begin position="48"/>
        <end position="487"/>
    </location>
</feature>
<keyword evidence="4" id="KW-0245">EGF-like domain</keyword>
<dbReference type="FunFam" id="3.30.1680.10:FF:000002">
    <property type="entry name" value="Integrin beta"/>
    <property type="match status" value="1"/>
</dbReference>
<evidence type="ECO:0000256" key="9">
    <source>
        <dbReference type="ARBA" id="ARBA00022837"/>
    </source>
</evidence>
<dbReference type="PROSITE" id="PS00243">
    <property type="entry name" value="I_EGF_1"/>
    <property type="match status" value="1"/>
</dbReference>
<dbReference type="InterPro" id="IPR015812">
    <property type="entry name" value="Integrin_bsu"/>
</dbReference>
<dbReference type="Proteomes" id="UP001295444">
    <property type="component" value="Chromosome 04"/>
</dbReference>
<feature type="disulfide bond" evidence="17">
    <location>
        <begin position="545"/>
        <end position="578"/>
    </location>
</feature>
<dbReference type="InterPro" id="IPR057073">
    <property type="entry name" value="EGF_integrin_2"/>
</dbReference>
<dbReference type="AlphaFoldDB" id="A0AAD1W3D4"/>
<comment type="subcellular location">
    <subcellularLocation>
        <location evidence="1 18">Cell membrane</location>
        <topology evidence="1 18">Single-pass type I membrane protein</topology>
    </subcellularLocation>
</comment>
<feature type="disulfide bond" evidence="17">
    <location>
        <begin position="602"/>
        <end position="609"/>
    </location>
</feature>
<feature type="disulfide bond" evidence="17">
    <location>
        <begin position="59"/>
        <end position="95"/>
    </location>
</feature>
<evidence type="ECO:0000256" key="7">
    <source>
        <dbReference type="ARBA" id="ARBA00022729"/>
    </source>
</evidence>
<dbReference type="GO" id="GO:0008305">
    <property type="term" value="C:integrin complex"/>
    <property type="evidence" value="ECO:0007669"/>
    <property type="project" value="TreeGrafter"/>
</dbReference>
<name>A0AAD1W3D4_PELCU</name>
<evidence type="ECO:0000256" key="10">
    <source>
        <dbReference type="ARBA" id="ARBA00022842"/>
    </source>
</evidence>
<dbReference type="PRINTS" id="PR01186">
    <property type="entry name" value="INTEGRINB"/>
</dbReference>
<keyword evidence="5 18" id="KW-0812">Transmembrane</keyword>
<dbReference type="GO" id="GO:0007229">
    <property type="term" value="P:integrin-mediated signaling pathway"/>
    <property type="evidence" value="ECO:0007669"/>
    <property type="project" value="UniProtKB-KW"/>
</dbReference>
<evidence type="ECO:0000256" key="18">
    <source>
        <dbReference type="RuleBase" id="RU000633"/>
    </source>
</evidence>
<dbReference type="InterPro" id="IPR002369">
    <property type="entry name" value="Integrin_bsu_VWA"/>
</dbReference>
<dbReference type="GO" id="GO:0009986">
    <property type="term" value="C:cell surface"/>
    <property type="evidence" value="ECO:0007669"/>
    <property type="project" value="TreeGrafter"/>
</dbReference>
<feature type="disulfide bond" evidence="17">
    <location>
        <begin position="512"/>
        <end position="517"/>
    </location>
</feature>
<feature type="disulfide bond" evidence="17">
    <location>
        <begin position="212"/>
        <end position="225"/>
    </location>
</feature>
<keyword evidence="16" id="KW-0325">Glycoprotein</keyword>
<feature type="disulfide bond" evidence="17">
    <location>
        <begin position="414"/>
        <end position="426"/>
    </location>
</feature>
<dbReference type="PIRSF" id="PIRSF002512">
    <property type="entry name" value="Integrin_B"/>
    <property type="match status" value="1"/>
</dbReference>
<gene>
    <name evidence="23" type="ORF">PECUL_23A040923</name>
</gene>
<dbReference type="InterPro" id="IPR016201">
    <property type="entry name" value="PSI"/>
</dbReference>
<dbReference type="GO" id="GO:0033627">
    <property type="term" value="P:cell adhesion mediated by integrin"/>
    <property type="evidence" value="ECO:0007669"/>
    <property type="project" value="TreeGrafter"/>
</dbReference>
<feature type="transmembrane region" description="Helical" evidence="19">
    <location>
        <begin position="695"/>
        <end position="716"/>
    </location>
</feature>
<dbReference type="PROSITE" id="PS52047">
    <property type="entry name" value="I_EGF_2"/>
    <property type="match status" value="1"/>
</dbReference>
<feature type="disulfide bond" evidence="17">
    <location>
        <begin position="550"/>
        <end position="563"/>
    </location>
</feature>
<dbReference type="Pfam" id="PF00362">
    <property type="entry name" value="Integrin_beta"/>
    <property type="match status" value="1"/>
</dbReference>
<dbReference type="InterPro" id="IPR033760">
    <property type="entry name" value="Integrin_beta_N"/>
</dbReference>
<keyword evidence="24" id="KW-1185">Reference proteome</keyword>